<dbReference type="PROSITE" id="PS51038">
    <property type="entry name" value="BAH"/>
    <property type="match status" value="1"/>
</dbReference>
<gene>
    <name evidence="3" type="ORF">V6N11_011428</name>
</gene>
<dbReference type="SMART" id="SM00439">
    <property type="entry name" value="BAH"/>
    <property type="match status" value="1"/>
</dbReference>
<accession>A0ABR2S8X8</accession>
<dbReference type="InterPro" id="IPR043151">
    <property type="entry name" value="BAH_sf"/>
</dbReference>
<dbReference type="InterPro" id="IPR008395">
    <property type="entry name" value="Agenet-like_dom"/>
</dbReference>
<keyword evidence="4" id="KW-1185">Reference proteome</keyword>
<sequence>MGGLAVVAPTASPSSSTTAYVSWEEVNVSSDKGRREVHYYLNRRDGVSDLAVIGREKSLRHMSYHFAIKNRSLFFSSTSFYKLKSRREVVYWLNSVVYGSYSRGSYCSVDGIGNGKNVKNMDFAAVKDLQSQKFVQYSKEVLWLGSSWTCKRKKKHYRSFSRNGIIISVHNFVYVLAEEDKRLVAYLEDLYEDSRGNKMVVVRWFHKIDEVDVELSHSYNCREIFFSPSLQDISIECIDGLATVLSPAHFKKFLNEAKHTLLEPFVCCKQFENDDIGPFDVTQLKGYWKQDILRHMYSLSPLNDCVANQNRANDDQKPVWDVDDGVGIRPRKRYRQSKDDVLHLNFSGSRELMETSREDLQDLQNIKKGNESMSFQVDEVKQSSSQNLIVGSRVEVLAQDSGMRGCWFRAQIIKKHKNKVKVQYQDIQDAADEANKLQEWILASKVAAPDEVGVRISGRTTIRPPSQYTKGSSSCIGVGSVVDVWWHDGWWEGLVVRKDQEAKFVVHFPGEKRELVFDIGDIRRSQEWVGNRWINMKERCDLVSTMLRVGRQDASNSYYCTFDTNTICDGGQSGKDVSDDNDSPGEPAGNDSAKDESLVPDLAKDDWLSQLKWKSSGKRKRVTSTHVRKLNCSRNLIKRTARSVSSERFLIPASLKVDNDNCKYIGDALFSSSVVPPLTSLVMTSPSTCKEAMVVLSQAQAPKKETRRPQLNNPKSFLLPGTSLASVESLSMPLVQEVVISADIGCSVCQKKIADIISRMNADTDSVLVNLLENKVTLTCTYPKLASSQVPVVYRKSLSTMAIIKRFFRYPRR</sequence>
<dbReference type="Gene3D" id="2.30.30.490">
    <property type="match status" value="1"/>
</dbReference>
<dbReference type="SMART" id="SM00743">
    <property type="entry name" value="Agenet"/>
    <property type="match status" value="2"/>
</dbReference>
<dbReference type="Proteomes" id="UP001396334">
    <property type="component" value="Unassembled WGS sequence"/>
</dbReference>
<feature type="region of interest" description="Disordered" evidence="1">
    <location>
        <begin position="571"/>
        <end position="597"/>
    </location>
</feature>
<comment type="caution">
    <text evidence="3">The sequence shown here is derived from an EMBL/GenBank/DDBJ whole genome shotgun (WGS) entry which is preliminary data.</text>
</comment>
<reference evidence="3 4" key="1">
    <citation type="journal article" date="2024" name="G3 (Bethesda)">
        <title>Genome assembly of Hibiscus sabdariffa L. provides insights into metabolisms of medicinal natural products.</title>
        <authorList>
            <person name="Kim T."/>
        </authorList>
    </citation>
    <scope>NUCLEOTIDE SEQUENCE [LARGE SCALE GENOMIC DNA]</scope>
    <source>
        <strain evidence="3">TK-2024</strain>
        <tissue evidence="3">Old leaves</tissue>
    </source>
</reference>
<organism evidence="3 4">
    <name type="scientific">Hibiscus sabdariffa</name>
    <name type="common">roselle</name>
    <dbReference type="NCBI Taxonomy" id="183260"/>
    <lineage>
        <taxon>Eukaryota</taxon>
        <taxon>Viridiplantae</taxon>
        <taxon>Streptophyta</taxon>
        <taxon>Embryophyta</taxon>
        <taxon>Tracheophyta</taxon>
        <taxon>Spermatophyta</taxon>
        <taxon>Magnoliopsida</taxon>
        <taxon>eudicotyledons</taxon>
        <taxon>Gunneridae</taxon>
        <taxon>Pentapetalae</taxon>
        <taxon>rosids</taxon>
        <taxon>malvids</taxon>
        <taxon>Malvales</taxon>
        <taxon>Malvaceae</taxon>
        <taxon>Malvoideae</taxon>
        <taxon>Hibiscus</taxon>
    </lineage>
</organism>
<dbReference type="Pfam" id="PF05641">
    <property type="entry name" value="Agenet"/>
    <property type="match status" value="1"/>
</dbReference>
<dbReference type="Pfam" id="PF01426">
    <property type="entry name" value="BAH"/>
    <property type="match status" value="1"/>
</dbReference>
<dbReference type="CDD" id="cd20405">
    <property type="entry name" value="Tudor_Agenet_AtDUF_rpt1_3"/>
    <property type="match status" value="1"/>
</dbReference>
<dbReference type="InterPro" id="IPR001025">
    <property type="entry name" value="BAH_dom"/>
</dbReference>
<proteinExistence type="predicted"/>
<evidence type="ECO:0000313" key="3">
    <source>
        <dbReference type="EMBL" id="KAK9021441.1"/>
    </source>
</evidence>
<dbReference type="EMBL" id="JBBPBN010000016">
    <property type="protein sequence ID" value="KAK9021441.1"/>
    <property type="molecule type" value="Genomic_DNA"/>
</dbReference>
<evidence type="ECO:0000313" key="4">
    <source>
        <dbReference type="Proteomes" id="UP001396334"/>
    </source>
</evidence>
<evidence type="ECO:0000259" key="2">
    <source>
        <dbReference type="PROSITE" id="PS51038"/>
    </source>
</evidence>
<protein>
    <recommendedName>
        <fullName evidence="2">BAH domain-containing protein</fullName>
    </recommendedName>
</protein>
<feature type="domain" description="BAH" evidence="2">
    <location>
        <begin position="165"/>
        <end position="282"/>
    </location>
</feature>
<dbReference type="PANTHER" id="PTHR31917">
    <property type="entry name" value="AGENET DOMAIN-CONTAINING PROTEIN-RELATED"/>
    <property type="match status" value="1"/>
</dbReference>
<dbReference type="InterPro" id="IPR014002">
    <property type="entry name" value="Agenet_dom_plant"/>
</dbReference>
<name>A0ABR2S8X8_9ROSI</name>
<dbReference type="PANTHER" id="PTHR31917:SF58">
    <property type="entry name" value="AGENET AND BROMO-ADJACENT HOMOLOGY (BAH) DOMAIN-CONTAINING PROTEIN"/>
    <property type="match status" value="1"/>
</dbReference>
<evidence type="ECO:0000256" key="1">
    <source>
        <dbReference type="SAM" id="MobiDB-lite"/>
    </source>
</evidence>